<gene>
    <name evidence="6" type="primary">LOC116286623</name>
</gene>
<keyword evidence="3" id="KW-0472">Membrane</keyword>
<keyword evidence="5" id="KW-1185">Reference proteome</keyword>
<dbReference type="RefSeq" id="XP_031549030.1">
    <property type="nucleotide sequence ID" value="XM_031693170.1"/>
</dbReference>
<feature type="transmembrane region" description="Helical" evidence="3">
    <location>
        <begin position="21"/>
        <end position="40"/>
    </location>
</feature>
<reference evidence="6" key="1">
    <citation type="submission" date="2025-08" db="UniProtKB">
        <authorList>
            <consortium name="RefSeq"/>
        </authorList>
    </citation>
    <scope>IDENTIFICATION</scope>
    <source>
        <tissue evidence="6">Tentacle</tissue>
    </source>
</reference>
<feature type="domain" description="Lipase maturation factor 1/2 C-terminal" evidence="4">
    <location>
        <begin position="155"/>
        <end position="206"/>
    </location>
</feature>
<evidence type="ECO:0000256" key="2">
    <source>
        <dbReference type="ARBA" id="ARBA00040643"/>
    </source>
</evidence>
<dbReference type="AlphaFoldDB" id="A0A6P8H9A7"/>
<dbReference type="PANTHER" id="PTHR14463">
    <property type="entry name" value="LIPASE MATURATION FACTOR"/>
    <property type="match status" value="1"/>
</dbReference>
<dbReference type="InParanoid" id="A0A6P8H9A7"/>
<dbReference type="Proteomes" id="UP000515163">
    <property type="component" value="Unplaced"/>
</dbReference>
<accession>A0A6P8H9A7</accession>
<dbReference type="InterPro" id="IPR057433">
    <property type="entry name" value="LMF1/2_C"/>
</dbReference>
<dbReference type="OrthoDB" id="6019956at2759"/>
<evidence type="ECO:0000313" key="5">
    <source>
        <dbReference type="Proteomes" id="UP000515163"/>
    </source>
</evidence>
<evidence type="ECO:0000256" key="1">
    <source>
        <dbReference type="ARBA" id="ARBA00023180"/>
    </source>
</evidence>
<organism evidence="5 6">
    <name type="scientific">Actinia tenebrosa</name>
    <name type="common">Australian red waratah sea anemone</name>
    <dbReference type="NCBI Taxonomy" id="6105"/>
    <lineage>
        <taxon>Eukaryota</taxon>
        <taxon>Metazoa</taxon>
        <taxon>Cnidaria</taxon>
        <taxon>Anthozoa</taxon>
        <taxon>Hexacorallia</taxon>
        <taxon>Actiniaria</taxon>
        <taxon>Actiniidae</taxon>
        <taxon>Actinia</taxon>
    </lineage>
</organism>
<evidence type="ECO:0000259" key="4">
    <source>
        <dbReference type="Pfam" id="PF25179"/>
    </source>
</evidence>
<proteinExistence type="predicted"/>
<keyword evidence="3" id="KW-1133">Transmembrane helix</keyword>
<dbReference type="PANTHER" id="PTHR14463:SF5">
    <property type="entry name" value="LIPASE MATURATION FACTOR 2"/>
    <property type="match status" value="1"/>
</dbReference>
<dbReference type="GO" id="GO:0051604">
    <property type="term" value="P:protein maturation"/>
    <property type="evidence" value="ECO:0007669"/>
    <property type="project" value="InterPro"/>
</dbReference>
<keyword evidence="1" id="KW-0325">Glycoprotein</keyword>
<feature type="non-terminal residue" evidence="6">
    <location>
        <position position="1"/>
    </location>
</feature>
<dbReference type="KEGG" id="aten:116286623"/>
<dbReference type="InterPro" id="IPR009613">
    <property type="entry name" value="LMF"/>
</dbReference>
<feature type="transmembrane region" description="Helical" evidence="3">
    <location>
        <begin position="107"/>
        <end position="128"/>
    </location>
</feature>
<dbReference type="GeneID" id="116286623"/>
<evidence type="ECO:0000256" key="3">
    <source>
        <dbReference type="SAM" id="Phobius"/>
    </source>
</evidence>
<sequence>SRSRFSGHQLSLPTWVERIKNIFRKVAFVGVIGTVFYWMVKLFDLEISKKHVIKSKITFSKGEFFDAIEKATPIAIWIGLGSLCIEILRAFIGCIMERDLVTKVWSILLWFVFSFAALGMFAISLVPYTDIDYATQQKVWPVIKRLKHKTDYLELVHAYGLFRSMTGVGGRPEVIVEGSNSLEGPWKEYDFLYKPGILDKRLPVVVLNQTECA</sequence>
<protein>
    <recommendedName>
        <fullName evidence="2">Lipase maturation factor 2</fullName>
    </recommendedName>
</protein>
<feature type="transmembrane region" description="Helical" evidence="3">
    <location>
        <begin position="74"/>
        <end position="95"/>
    </location>
</feature>
<dbReference type="Pfam" id="PF25179">
    <property type="entry name" value="LMF1_C"/>
    <property type="match status" value="1"/>
</dbReference>
<name>A0A6P8H9A7_ACTTE</name>
<dbReference type="GO" id="GO:0005789">
    <property type="term" value="C:endoplasmic reticulum membrane"/>
    <property type="evidence" value="ECO:0007669"/>
    <property type="project" value="TreeGrafter"/>
</dbReference>
<evidence type="ECO:0000313" key="6">
    <source>
        <dbReference type="RefSeq" id="XP_031549030.1"/>
    </source>
</evidence>
<keyword evidence="3" id="KW-0812">Transmembrane</keyword>